<dbReference type="SUPFAM" id="SSF110997">
    <property type="entry name" value="Sporulation related repeat"/>
    <property type="match status" value="1"/>
</dbReference>
<dbReference type="InterPro" id="IPR007730">
    <property type="entry name" value="SPOR-like_dom"/>
</dbReference>
<evidence type="ECO:0000259" key="1">
    <source>
        <dbReference type="Pfam" id="PF05036"/>
    </source>
</evidence>
<dbReference type="InterPro" id="IPR036680">
    <property type="entry name" value="SPOR-like_sf"/>
</dbReference>
<protein>
    <recommendedName>
        <fullName evidence="1">SPOR domain-containing protein</fullName>
    </recommendedName>
</protein>
<dbReference type="AlphaFoldDB" id="A0A399EID8"/>
<proteinExistence type="predicted"/>
<organism evidence="2 3">
    <name type="scientific">Meiothermus luteus</name>
    <dbReference type="NCBI Taxonomy" id="2026184"/>
    <lineage>
        <taxon>Bacteria</taxon>
        <taxon>Thermotogati</taxon>
        <taxon>Deinococcota</taxon>
        <taxon>Deinococci</taxon>
        <taxon>Thermales</taxon>
        <taxon>Thermaceae</taxon>
        <taxon>Meiothermus</taxon>
    </lineage>
</organism>
<dbReference type="Pfam" id="PF05036">
    <property type="entry name" value="SPOR"/>
    <property type="match status" value="1"/>
</dbReference>
<dbReference type="Gene3D" id="3.30.70.1070">
    <property type="entry name" value="Sporulation related repeat"/>
    <property type="match status" value="1"/>
</dbReference>
<dbReference type="Proteomes" id="UP000265800">
    <property type="component" value="Unassembled WGS sequence"/>
</dbReference>
<name>A0A399EID8_9DEIN</name>
<dbReference type="GO" id="GO:0042834">
    <property type="term" value="F:peptidoglycan binding"/>
    <property type="evidence" value="ECO:0007669"/>
    <property type="project" value="InterPro"/>
</dbReference>
<evidence type="ECO:0000313" key="2">
    <source>
        <dbReference type="EMBL" id="RIH82102.1"/>
    </source>
</evidence>
<comment type="caution">
    <text evidence="2">The sequence shown here is derived from an EMBL/GenBank/DDBJ whole genome shotgun (WGS) entry which is preliminary data.</text>
</comment>
<gene>
    <name evidence="2" type="ORF">Mlute_02606</name>
</gene>
<dbReference type="EMBL" id="QWKZ01000123">
    <property type="protein sequence ID" value="RIH82102.1"/>
    <property type="molecule type" value="Genomic_DNA"/>
</dbReference>
<keyword evidence="3" id="KW-1185">Reference proteome</keyword>
<feature type="domain" description="SPOR" evidence="1">
    <location>
        <begin position="3"/>
        <end position="39"/>
    </location>
</feature>
<sequence>MVEAVRRAGYPVVLVEEGGLIKVRVGPFADPGPAAAALREQGLEVLEVR</sequence>
<accession>A0A399EID8</accession>
<reference evidence="2 3" key="1">
    <citation type="submission" date="2018-08" db="EMBL/GenBank/DDBJ databases">
        <title>Meiothermus luteus KCTC 52599 genome sequencing project.</title>
        <authorList>
            <person name="Da Costa M.S."/>
            <person name="Albuquerque L."/>
            <person name="Raposo P."/>
            <person name="Froufe H.J.C."/>
            <person name="Barroso C.S."/>
            <person name="Egas C."/>
        </authorList>
    </citation>
    <scope>NUCLEOTIDE SEQUENCE [LARGE SCALE GENOMIC DNA]</scope>
    <source>
        <strain evidence="2 3">KCTC 52599</strain>
    </source>
</reference>
<evidence type="ECO:0000313" key="3">
    <source>
        <dbReference type="Proteomes" id="UP000265800"/>
    </source>
</evidence>